<reference evidence="1 2" key="1">
    <citation type="journal article" date="2013" name="Antonie Van Leeuwenhoek">
        <title>Sphingomonas ginsenosidivorax sp. nov., with the ability to transform ginsenosides.</title>
        <authorList>
            <person name="Jin X.F."/>
            <person name="Kim J.K."/>
            <person name="Liu Q.M."/>
            <person name="Kang M.S."/>
            <person name="He D."/>
            <person name="Jin F.X."/>
            <person name="Kim S.C."/>
            <person name="Im W.T."/>
        </authorList>
    </citation>
    <scope>NUCLEOTIDE SEQUENCE [LARGE SCALE GENOMIC DNA]</scope>
    <source>
        <strain evidence="1 2">KHI67</strain>
    </source>
</reference>
<organism evidence="1 2">
    <name type="scientific">Sphingomonas ginsenosidivorax</name>
    <dbReference type="NCBI Taxonomy" id="862135"/>
    <lineage>
        <taxon>Bacteria</taxon>
        <taxon>Pseudomonadati</taxon>
        <taxon>Pseudomonadota</taxon>
        <taxon>Alphaproteobacteria</taxon>
        <taxon>Sphingomonadales</taxon>
        <taxon>Sphingomonadaceae</taxon>
        <taxon>Sphingomonas</taxon>
    </lineage>
</organism>
<proteinExistence type="predicted"/>
<sequence>MTDREVWIVAGDIMAEYGDQTTDYIIDRVTDALGDRVAVDDWRRIASAVDVIAAGGPRC</sequence>
<protein>
    <submittedName>
        <fullName evidence="1">Uncharacterized protein</fullName>
    </submittedName>
</protein>
<evidence type="ECO:0000313" key="1">
    <source>
        <dbReference type="EMBL" id="TXC71251.1"/>
    </source>
</evidence>
<dbReference type="AlphaFoldDB" id="A0A5C6UG67"/>
<dbReference type="EMBL" id="VOQR01000001">
    <property type="protein sequence ID" value="TXC71251.1"/>
    <property type="molecule type" value="Genomic_DNA"/>
</dbReference>
<accession>A0A5C6UG67</accession>
<comment type="caution">
    <text evidence="1">The sequence shown here is derived from an EMBL/GenBank/DDBJ whole genome shotgun (WGS) entry which is preliminary data.</text>
</comment>
<keyword evidence="2" id="KW-1185">Reference proteome</keyword>
<dbReference type="RefSeq" id="WP_147082358.1">
    <property type="nucleotide sequence ID" value="NZ_VOQR01000001.1"/>
</dbReference>
<gene>
    <name evidence="1" type="ORF">FSB78_10055</name>
</gene>
<evidence type="ECO:0000313" key="2">
    <source>
        <dbReference type="Proteomes" id="UP000321250"/>
    </source>
</evidence>
<dbReference type="Proteomes" id="UP000321250">
    <property type="component" value="Unassembled WGS sequence"/>
</dbReference>
<dbReference type="OrthoDB" id="7582010at2"/>
<name>A0A5C6UG67_9SPHN</name>